<dbReference type="eggNOG" id="COG3209">
    <property type="taxonomic scope" value="Bacteria"/>
</dbReference>
<feature type="compositionally biased region" description="Polar residues" evidence="1">
    <location>
        <begin position="1637"/>
        <end position="1648"/>
    </location>
</feature>
<dbReference type="PANTHER" id="PTHR32305:SF17">
    <property type="entry name" value="TRNA NUCLEASE WAPA"/>
    <property type="match status" value="1"/>
</dbReference>
<dbReference type="PATRIC" id="fig|1179773.3.peg.2102"/>
<organism evidence="2 3">
    <name type="scientific">Saccharothrix espanaensis (strain ATCC 51144 / DSM 44229 / JCM 9112 / NBRC 15066 / NRRL 15764)</name>
    <dbReference type="NCBI Taxonomy" id="1179773"/>
    <lineage>
        <taxon>Bacteria</taxon>
        <taxon>Bacillati</taxon>
        <taxon>Actinomycetota</taxon>
        <taxon>Actinomycetes</taxon>
        <taxon>Pseudonocardiales</taxon>
        <taxon>Pseudonocardiaceae</taxon>
        <taxon>Saccharothrix</taxon>
    </lineage>
</organism>
<evidence type="ECO:0000313" key="3">
    <source>
        <dbReference type="Proteomes" id="UP000006281"/>
    </source>
</evidence>
<feature type="region of interest" description="Disordered" evidence="1">
    <location>
        <begin position="1590"/>
        <end position="1648"/>
    </location>
</feature>
<dbReference type="HOGENOM" id="CLU_000662_1_0_11"/>
<dbReference type="NCBIfam" id="TIGR01643">
    <property type="entry name" value="YD_repeat_2x"/>
    <property type="match status" value="3"/>
</dbReference>
<dbReference type="KEGG" id="sesp:BN6_21030"/>
<keyword evidence="3" id="KW-1185">Reference proteome</keyword>
<dbReference type="NCBIfam" id="TIGR03696">
    <property type="entry name" value="Rhs_assc_core"/>
    <property type="match status" value="1"/>
</dbReference>
<protein>
    <submittedName>
        <fullName evidence="2">RHS repeat-containing protein</fullName>
    </submittedName>
</protein>
<dbReference type="PANTHER" id="PTHR32305">
    <property type="match status" value="1"/>
</dbReference>
<dbReference type="InterPro" id="IPR006530">
    <property type="entry name" value="YD"/>
</dbReference>
<name>K0JQ57_SACES</name>
<dbReference type="Gene3D" id="2.180.10.10">
    <property type="entry name" value="RHS repeat-associated core"/>
    <property type="match status" value="2"/>
</dbReference>
<feature type="region of interest" description="Disordered" evidence="1">
    <location>
        <begin position="1032"/>
        <end position="1052"/>
    </location>
</feature>
<dbReference type="STRING" id="1179773.BN6_21030"/>
<dbReference type="EMBL" id="HE804045">
    <property type="protein sequence ID" value="CCH29425.1"/>
    <property type="molecule type" value="Genomic_DNA"/>
</dbReference>
<proteinExistence type="predicted"/>
<dbReference type="InterPro" id="IPR022385">
    <property type="entry name" value="Rhs_assc_core"/>
</dbReference>
<evidence type="ECO:0000313" key="2">
    <source>
        <dbReference type="EMBL" id="CCH29425.1"/>
    </source>
</evidence>
<accession>K0JQ57</accession>
<feature type="compositionally biased region" description="Low complexity" evidence="1">
    <location>
        <begin position="1620"/>
        <end position="1634"/>
    </location>
</feature>
<reference evidence="2 3" key="1">
    <citation type="journal article" date="2012" name="BMC Genomics">
        <title>Complete genome sequence of Saccharothrix espanaensis DSM 44229T and comparison to the other completely sequenced Pseudonocardiaceae.</title>
        <authorList>
            <person name="Strobel T."/>
            <person name="Al-Dilaimi A."/>
            <person name="Blom J."/>
            <person name="Gessner A."/>
            <person name="Kalinowski J."/>
            <person name="Luzhetska M."/>
            <person name="Puhler A."/>
            <person name="Szczepanowski R."/>
            <person name="Bechthold A."/>
            <person name="Ruckert C."/>
        </authorList>
    </citation>
    <scope>NUCLEOTIDE SEQUENCE [LARGE SCALE GENOMIC DNA]</scope>
    <source>
        <strain evidence="3">ATCC 51144 / DSM 44229 / JCM 9112 / NBRC 15066 / NRRL 15764</strain>
    </source>
</reference>
<gene>
    <name evidence="2" type="ordered locus">BN6_21030</name>
</gene>
<dbReference type="InterPro" id="IPR050708">
    <property type="entry name" value="T6SS_VgrG/RHS"/>
</dbReference>
<sequence length="2113" mass="227050">MLEGSSVRTSTMDRSRPRRRRRVGAVLLSFAVATSLAVGLTSDLVRTVAQPVAEQVKPIPHSEVAPPREEPAAEPAAFEATDATWPSAGRATVFAGASPRRVGDLPVTIALGAGEKPVEVEIVDQAAAQRAGVTGVVLSVTAPKDADGTMSVGLDYSGFRNAIGGEFGSRLRLERLPECALTTPEVPQCQVRTPVPSQNDPDARTVTARLAAAPVVLAATAEGGGPNGTYEASALSPSGTWSVSGSSGTFGWSYPIELPTTSYGTAVAPGVALSYSSSTVDGRTMATNNQSSWIGQGWDYSPGSIERTYRTCASDTTLPQAQQTGDLCWAGQVVTMNLGGQAADLVYEEATNTWKFAADDGARIELLTGASNGVNSGEYWKVTNTAGVSYYFGRNRGPGYTNQEQTNSAWTVPVYGPRSGDKCYNANGFASSWCMQAWRWNLDFVEDALGNVTSYYYTPETNHYGANMQTTGVAYTRGGLLKRTDYGLRNVNGSIYGGVVPNQVVFDLAERCQPSAQFGCDPAQFTAANAKYWPDVPQDQECKAGSPCNVHSPSYWSAKRLTTITTQYNQGSGPVKVDEYRLAHRFPDALDTVKELLLSSITRKGFKDGTSIELPPVTFSYQSLDNRVVGYRSDSAMAHKRLTEIQTDTGAAIRVTYSAPDCTSTSVPTDLANNTRRCYPVFWTLPFNQDPTLDYFHKYLVERVEVQDLGRHQLPEDRRTTSPTQVTSYTYLGTPAWHHDDFEIVRPEHRTYGQFRGYAKVEKRTGNTAHQYNNVPDKQTLIRTTYFRGMDGDTMPNNGNRPAAVANSLGESVTDHEKLAGTAFEEELFDGHGGPRISTTVTEPTIVATTATRARTGLPPLTATIVAETRKRTITHIVGGGTRTVTVASRYDGVGRLTNRTESGTGVPDLCTRTTYADNTTTWVRDRVAERVVSQQACPADGIAQSSLLGSTRSYFDQQTSLGQVVVGNATRTDGATANTNDQLTFATLRTVSYDVAGRILTTTDALQRTTSSAYTQSSSGVLTKTVTTNAKNQTSTVEVDPARGKPTGTIDVGGRRTDVAYDALGRVVEVWKPGQFRRDSGGSPAITYEYLFRTNGPLAVTTKTLVDYRDGTNYVTKIDLFDAFGQVRRTQSDALDGSVNRVVKDTYYDSHGWVQRTHNRFVLAGAPNTSLSEVNDSEVDDRTVTEYDGAGRAVLATAYDGLTSTWKTRTVHGGDRTTVFPPDGAVTRTTITDARGRDVETRDYTAQPTINGNTVTGGTFQSVTREYGPLGLLKKVQDQVGNHWTFTYDFLGRKTGQVDPDAGTSSTTYDLAGQVLTTTNARNQVLAFIYDELGRRIGEFADSTSGTRLASWTYDNAINGVGMPGFTTRHTPQGLYRTGPSEYNGQGLVAKTITQVPETGLNTVYTTLYGYTSTGQPVSIQPPSAGGLPGETIRTKYNKYGLPVLTDGSNVYVSGSSYTAFGETNQLSLGVNSSSAKLTYGYDPQTRRLTSTNFSAQTASPQLDDTRYSYDPAGNVTKSVNTQGVTGQAPVRTQCYKYDALRRLSDAWTATDDCAGAPSTTAGHTNIGGVTPYWTSWTFEPGGLRSTQTQHALPGATGGDTTSTYAYPTSGAAQPHALTSTTTTSPSGSTSATYGYDQSGNNTRRTLSSGEHTLAWDRENHLDTVTSPGGTTKYIYDADGNQLVRRDPGKTTVYLPGQEFTRDSSGVVTATRYYTHGDKTVALRASGTNPTYLVPDLHGTNSLAIQSVGFAVSRRTFDPYGNQLTPVAGLPWPDRHGFLDKPVSEATGLTDIGARKYDPATGRFISVDPILDLENPQQWTGYVYAENNPTTYSDPTGLIRQCGVDGAGCGSRNYDKCCGPPSTKPVLGGDAPAGRSSSVGVIQGYKVPGKPGVDFNPEFLSSGLDANTPGGKTPIVNEYDARWRTVFALRAKCSEAIATGSSDCDLKTYHSLQEDEVIFGEAALASAQGASDSDALIWAMAAATGAGMGMGSLRPDGNQGASAVHSSGFFGRQYRNFFTHDGGMVQVTGIVEVKVDSSGARTLLIRDMAVYNEVGARPPGQLAMVEATKHVLADAAAKHGVQYVTFSGFRVKTNRTQTVTYDIHGNRVGGRR</sequence>
<evidence type="ECO:0000256" key="1">
    <source>
        <dbReference type="SAM" id="MobiDB-lite"/>
    </source>
</evidence>
<dbReference type="Proteomes" id="UP000006281">
    <property type="component" value="Chromosome"/>
</dbReference>